<accession>A0AC35U0P2</accession>
<reference evidence="2" key="1">
    <citation type="submission" date="2016-11" db="UniProtKB">
        <authorList>
            <consortium name="WormBaseParasite"/>
        </authorList>
    </citation>
    <scope>IDENTIFICATION</scope>
    <source>
        <strain evidence="2">KR3021</strain>
    </source>
</reference>
<organism evidence="1 2">
    <name type="scientific">Rhabditophanes sp. KR3021</name>
    <dbReference type="NCBI Taxonomy" id="114890"/>
    <lineage>
        <taxon>Eukaryota</taxon>
        <taxon>Metazoa</taxon>
        <taxon>Ecdysozoa</taxon>
        <taxon>Nematoda</taxon>
        <taxon>Chromadorea</taxon>
        <taxon>Rhabditida</taxon>
        <taxon>Tylenchina</taxon>
        <taxon>Panagrolaimomorpha</taxon>
        <taxon>Strongyloidoidea</taxon>
        <taxon>Alloionematidae</taxon>
        <taxon>Rhabditophanes</taxon>
    </lineage>
</organism>
<name>A0AC35U0P2_9BILA</name>
<dbReference type="Proteomes" id="UP000095286">
    <property type="component" value="Unplaced"/>
</dbReference>
<proteinExistence type="predicted"/>
<protein>
    <submittedName>
        <fullName evidence="2">MPN domain-containing protein</fullName>
    </submittedName>
</protein>
<dbReference type="WBParaSite" id="RSKR_0000620000.1">
    <property type="protein sequence ID" value="RSKR_0000620000.1"/>
    <property type="gene ID" value="RSKR_0000620000"/>
</dbReference>
<evidence type="ECO:0000313" key="1">
    <source>
        <dbReference type="Proteomes" id="UP000095286"/>
    </source>
</evidence>
<sequence length="1395" mass="154711">MDTKIKYVQLDCLVLMKIVKHVDSELESGLGEISGDNCQGILTGLISVEDGKLEVTNCFPTPRFENYTEGEESNPQVMQQNDDLKQGEMLDTLRKFRNMNMDYELVGFYESQPFGACFTQEMIESLANVQAQVQDGVALVYDPLLTRQGKMGLRALRLSQTALDLFNSGDWSPETIRSTGLTYQTIFEELPIVVKNSHLANVMFAQLNIEKEDAFCDSLHDLSLENTGNLEKSLRGMNAGVDELNKQLSSYNKYIFEKSRAEGQLAALLTKRVTENESRVNKGEQPLPLEEIKRTFRIPTWGAKNGLLDIFLTASGTKAHADFTSITIKENLHKILAIQALQQAGSTSDLPQRGMNFAQQPPGMNFPQPPGGMNIPQQQPGANFGQPQQSGTNFGQPGINFGQPQQSAMNMPQPPGINTPQQQSMTFGQSQQPGINLPQQPNMGFGQPQQPGTNMPQQPGMNMPQQSGLNTPQQPSMNLPPQPGMNMPQQPGMNFPQQPGMNLPPQPGMNFPQQPGMNLPQQPGMNMLQQPGMNTPQQPGMNTPQQPGMNMPPQPGMNMPPQQPGMNMPQQPGMNFPQQPGMNFPQQPGMNFPQQPGMNQPMGMPPGMGPQPPKAKLDLSEMPSVVQVREDDSQSKGGKFETGYPNAELPPLTTTKFVAVDQGNSSPRFMRSTMYAVPTTNDLIKTSHLPFAVSIAPFAETEKDEYAPPVVDLGVNGPVRCDRCKAYMCPSMQFIDGGRKFKCAFCNGQTTVEESYFAHLDHTGRRTDISHRAELCLGTYDMLATKSYCKNSLPPKEPAFIFMLDVSYNAIKTGLVATFCKNFKDVLLALPKDDPTQVVSPAKVGLVTYDKTLHFYNFDSKTQKVEMSIVTDIDDVFAPFIDGFLVSVDVALSNVDRITLELQKQFSETRITDTVLGPVIQGGLDALKSADRAGKLVIFHTSLPTVEAPGKLANRDDRKALGTDGEKKILTPAIDFYGKLGSDCVKAGVSVDLFLFPNAFVDVATLSPLVSLSSGNLFKYQYFDSEKDGNSFVLDLKKAVRNTVAFDAIMRVRTSAGIRPTGFLGHFLMQNSTDMEFGCLDRNKEVFVEIKYDDKLVENEPCYVQSATLFTSVSGSRRLRIHNLALNTTADFNLIYRFIESDTFMAYWYKAGEKVYREKSLKDMKNHITGEFVHNLGVYRDKCSINSPIGQLVLPETLRLLPMYYTSILKNDGLAGGSDMSVDDRAWMLQLIAGLKTEEIVRLLYPRVLPVTELVMEGPDSELILPGEVRAYYDNLKSNQAYLIASGMIMFIWIGHEVDPKWLHDVFRANNIQSLDTEAGNIPVLDNPHSLAVRTAISQVSKDAIRHGKTYIIRQADGLEAWMKKFLVEDRHSGQVGSYVDGLVTLHREIRSIMS</sequence>
<evidence type="ECO:0000313" key="2">
    <source>
        <dbReference type="WBParaSite" id="RSKR_0000620000.1"/>
    </source>
</evidence>